<feature type="domain" description="4-O-methyl-glucuronoyl methylesterase-like" evidence="4">
    <location>
        <begin position="73"/>
        <end position="122"/>
    </location>
</feature>
<accession>A0A645AP95</accession>
<evidence type="ECO:0000256" key="3">
    <source>
        <dbReference type="ARBA" id="ARBA00022801"/>
    </source>
</evidence>
<keyword evidence="3" id="KW-0378">Hydrolase</keyword>
<dbReference type="AlphaFoldDB" id="A0A645AP95"/>
<dbReference type="PANTHER" id="PTHR47381:SF3">
    <property type="entry name" value="ALPHA_BETA-HYDROLASES SUPERFAMILY PROTEIN"/>
    <property type="match status" value="1"/>
</dbReference>
<sequence>MHISLGEPHNEKEQEFIKGHDGDYAVQAVANGYCALTLEQRCFGESGGVPEPDCYNTAMLSIMLGRTLLGQRVWDIHRVIDVIEKHFSFIDQNKICCMGHSGGGTATFYAACIDERIALAMSSGALCTFEKSIASIRHCACNHVPNIAKYFDMGDLSGLIAPRKLVMVSGNQDPIFPINGAMETHSQICQMFKYAGVQDHFSFVTGDGGHRFYADAWKTFNQLLKK</sequence>
<dbReference type="Gene3D" id="3.40.50.1820">
    <property type="entry name" value="alpha/beta hydrolase"/>
    <property type="match status" value="1"/>
</dbReference>
<dbReference type="InterPro" id="IPR029058">
    <property type="entry name" value="AB_hydrolase_fold"/>
</dbReference>
<dbReference type="GO" id="GO:0052689">
    <property type="term" value="F:carboxylic ester hydrolase activity"/>
    <property type="evidence" value="ECO:0007669"/>
    <property type="project" value="UniProtKB-KW"/>
</dbReference>
<gene>
    <name evidence="5" type="ORF">SDC9_101850</name>
</gene>
<dbReference type="InterPro" id="IPR054579">
    <property type="entry name" value="GCE-like_dom"/>
</dbReference>
<protein>
    <recommendedName>
        <fullName evidence="4">4-O-methyl-glucuronoyl methylesterase-like domain-containing protein</fullName>
    </recommendedName>
</protein>
<evidence type="ECO:0000256" key="1">
    <source>
        <dbReference type="ARBA" id="ARBA00022487"/>
    </source>
</evidence>
<evidence type="ECO:0000313" key="5">
    <source>
        <dbReference type="EMBL" id="MPM55065.1"/>
    </source>
</evidence>
<organism evidence="5">
    <name type="scientific">bioreactor metagenome</name>
    <dbReference type="NCBI Taxonomy" id="1076179"/>
    <lineage>
        <taxon>unclassified sequences</taxon>
        <taxon>metagenomes</taxon>
        <taxon>ecological metagenomes</taxon>
    </lineage>
</organism>
<evidence type="ECO:0000256" key="2">
    <source>
        <dbReference type="ARBA" id="ARBA00022729"/>
    </source>
</evidence>
<dbReference type="SUPFAM" id="SSF53474">
    <property type="entry name" value="alpha/beta-Hydrolases"/>
    <property type="match status" value="1"/>
</dbReference>
<dbReference type="EMBL" id="VSSQ01015096">
    <property type="protein sequence ID" value="MPM55065.1"/>
    <property type="molecule type" value="Genomic_DNA"/>
</dbReference>
<keyword evidence="2" id="KW-0732">Signal</keyword>
<name>A0A645AP95_9ZZZZ</name>
<dbReference type="PANTHER" id="PTHR47381">
    <property type="entry name" value="ALPHA/BETA-HYDROLASES SUPERFAMILY PROTEIN"/>
    <property type="match status" value="1"/>
</dbReference>
<comment type="caution">
    <text evidence="5">The sequence shown here is derived from an EMBL/GenBank/DDBJ whole genome shotgun (WGS) entry which is preliminary data.</text>
</comment>
<reference evidence="5" key="1">
    <citation type="submission" date="2019-08" db="EMBL/GenBank/DDBJ databases">
        <authorList>
            <person name="Kucharzyk K."/>
            <person name="Murdoch R.W."/>
            <person name="Higgins S."/>
            <person name="Loffler F."/>
        </authorList>
    </citation>
    <scope>NUCLEOTIDE SEQUENCE</scope>
</reference>
<proteinExistence type="predicted"/>
<keyword evidence="1" id="KW-0719">Serine esterase</keyword>
<evidence type="ECO:0000259" key="4">
    <source>
        <dbReference type="Pfam" id="PF22244"/>
    </source>
</evidence>
<dbReference type="Pfam" id="PF22244">
    <property type="entry name" value="GCE_fung"/>
    <property type="match status" value="1"/>
</dbReference>